<proteinExistence type="inferred from homology"/>
<evidence type="ECO:0000256" key="4">
    <source>
        <dbReference type="ARBA" id="ARBA00023315"/>
    </source>
</evidence>
<dbReference type="SMART" id="SM01266">
    <property type="entry name" value="Mac"/>
    <property type="match status" value="1"/>
</dbReference>
<dbReference type="InterPro" id="IPR018357">
    <property type="entry name" value="Hexapep_transf_CS"/>
</dbReference>
<accession>A0A239M1J3</accession>
<sequence>MKTEKEKMLAGELYDPADPQLRDERRAARLLLKMFNDSHEAQTAERLRLLRQLIPASGEGVWIEPPFYCDYGGNITLGDKVYFNFNCVILDIAPVRIGARVMFGPAVQVYAATHPLDAAERASGLELGEAIEIGEDAWIGGGTVICPGVRIGRRTVIGAGSVVTKDIPDDVLAAGNPCRVIRSLKK</sequence>
<evidence type="ECO:0000313" key="6">
    <source>
        <dbReference type="EMBL" id="SNT35844.1"/>
    </source>
</evidence>
<dbReference type="GO" id="GO:0005829">
    <property type="term" value="C:cytosol"/>
    <property type="evidence" value="ECO:0007669"/>
    <property type="project" value="TreeGrafter"/>
</dbReference>
<dbReference type="Proteomes" id="UP000198284">
    <property type="component" value="Unassembled WGS sequence"/>
</dbReference>
<dbReference type="EMBL" id="FZOT01000028">
    <property type="protein sequence ID" value="SNT35844.1"/>
    <property type="molecule type" value="Genomic_DNA"/>
</dbReference>
<dbReference type="Gene3D" id="2.160.10.10">
    <property type="entry name" value="Hexapeptide repeat proteins"/>
    <property type="match status" value="1"/>
</dbReference>
<dbReference type="OrthoDB" id="8612290at2"/>
<comment type="similarity">
    <text evidence="1">Belongs to the transferase hexapeptide repeat family.</text>
</comment>
<dbReference type="Pfam" id="PF00132">
    <property type="entry name" value="Hexapep"/>
    <property type="match status" value="1"/>
</dbReference>
<name>A0A239M1J3_9BURK</name>
<dbReference type="CDD" id="cd03357">
    <property type="entry name" value="LbH_MAT_GAT"/>
    <property type="match status" value="1"/>
</dbReference>
<gene>
    <name evidence="6" type="ORF">SAMN06265795_12847</name>
</gene>
<dbReference type="GO" id="GO:0016413">
    <property type="term" value="F:O-acetyltransferase activity"/>
    <property type="evidence" value="ECO:0007669"/>
    <property type="project" value="UniProtKB-ARBA"/>
</dbReference>
<keyword evidence="3" id="KW-0677">Repeat</keyword>
<dbReference type="InterPro" id="IPR024688">
    <property type="entry name" value="Mac_dom"/>
</dbReference>
<reference evidence="6 7" key="1">
    <citation type="submission" date="2017-06" db="EMBL/GenBank/DDBJ databases">
        <authorList>
            <person name="Kim H.J."/>
            <person name="Triplett B.A."/>
        </authorList>
    </citation>
    <scope>NUCLEOTIDE SEQUENCE [LARGE SCALE GENOMIC DNA]</scope>
    <source>
        <strain evidence="6 7">U15</strain>
    </source>
</reference>
<evidence type="ECO:0000313" key="7">
    <source>
        <dbReference type="Proteomes" id="UP000198284"/>
    </source>
</evidence>
<dbReference type="InterPro" id="IPR051159">
    <property type="entry name" value="Hexapeptide_acetyltransf"/>
</dbReference>
<evidence type="ECO:0000256" key="3">
    <source>
        <dbReference type="ARBA" id="ARBA00022737"/>
    </source>
</evidence>
<dbReference type="RefSeq" id="WP_089401730.1">
    <property type="nucleotide sequence ID" value="NZ_FZOT01000028.1"/>
</dbReference>
<dbReference type="Pfam" id="PF12464">
    <property type="entry name" value="Mac"/>
    <property type="match status" value="1"/>
</dbReference>
<dbReference type="InterPro" id="IPR001451">
    <property type="entry name" value="Hexapep"/>
</dbReference>
<feature type="domain" description="Maltose/galactoside acetyltransferase" evidence="5">
    <location>
        <begin position="5"/>
        <end position="59"/>
    </location>
</feature>
<protein>
    <submittedName>
        <fullName evidence="6">Maltose O-acetyltransferase</fullName>
    </submittedName>
</protein>
<dbReference type="PANTHER" id="PTHR23416:SF23">
    <property type="entry name" value="ACETYLTRANSFERASE C18B11.09C-RELATED"/>
    <property type="match status" value="1"/>
</dbReference>
<evidence type="ECO:0000256" key="1">
    <source>
        <dbReference type="ARBA" id="ARBA00007274"/>
    </source>
</evidence>
<keyword evidence="4" id="KW-0012">Acyltransferase</keyword>
<organism evidence="6 7">
    <name type="scientific">Noviherbaspirillum humi</name>
    <dbReference type="NCBI Taxonomy" id="1688639"/>
    <lineage>
        <taxon>Bacteria</taxon>
        <taxon>Pseudomonadati</taxon>
        <taxon>Pseudomonadota</taxon>
        <taxon>Betaproteobacteria</taxon>
        <taxon>Burkholderiales</taxon>
        <taxon>Oxalobacteraceae</taxon>
        <taxon>Noviherbaspirillum</taxon>
    </lineage>
</organism>
<evidence type="ECO:0000259" key="5">
    <source>
        <dbReference type="SMART" id="SM01266"/>
    </source>
</evidence>
<dbReference type="FunFam" id="2.160.10.10:FF:000008">
    <property type="entry name" value="Maltose O-acetyltransferase"/>
    <property type="match status" value="1"/>
</dbReference>
<keyword evidence="2 6" id="KW-0808">Transferase</keyword>
<dbReference type="PROSITE" id="PS00101">
    <property type="entry name" value="HEXAPEP_TRANSFERASES"/>
    <property type="match status" value="1"/>
</dbReference>
<dbReference type="InterPro" id="IPR011004">
    <property type="entry name" value="Trimer_LpxA-like_sf"/>
</dbReference>
<dbReference type="PANTHER" id="PTHR23416">
    <property type="entry name" value="SIALIC ACID SYNTHASE-RELATED"/>
    <property type="match status" value="1"/>
</dbReference>
<keyword evidence="7" id="KW-1185">Reference proteome</keyword>
<dbReference type="SUPFAM" id="SSF51161">
    <property type="entry name" value="Trimeric LpxA-like enzymes"/>
    <property type="match status" value="1"/>
</dbReference>
<dbReference type="AlphaFoldDB" id="A0A239M1J3"/>
<evidence type="ECO:0000256" key="2">
    <source>
        <dbReference type="ARBA" id="ARBA00022679"/>
    </source>
</evidence>